<keyword evidence="2" id="KW-0456">Lyase</keyword>
<comment type="caution">
    <text evidence="4">The sequence shown here is derived from an EMBL/GenBank/DDBJ whole genome shotgun (WGS) entry which is preliminary data.</text>
</comment>
<evidence type="ECO:0000256" key="2">
    <source>
        <dbReference type="ARBA" id="ARBA00023239"/>
    </source>
</evidence>
<dbReference type="Pfam" id="PF04295">
    <property type="entry name" value="GD_AH_second"/>
    <property type="match status" value="1"/>
</dbReference>
<sequence>MTLVDLREGATCDAGPARIPIAQDIPAGHKVALTDIPAGQAIVKYGAVIGYATAPITPGSHVHVHNVAVRGAASPNRMDARQTTVAWTPPVAPTRDYFLGYKRPGGAVATRNYIGILPSVNCAATVSRMVAQAAEAAHAGTPGLDGVIALGHDLGCGLAEGGRGDEILRRTLHGYAAHPNLVGVVSVSLGCEVNQPEHFLEDLPRPVEQLTIQELGGSAATVNEALRRVAVIAEGVAGLRREPLPLSGLILGLQCGGSDAYSGLTANPVLGVAADLLVAAGGRAILGETPEIFGAEHLLAARAAEAGLADRLDEILEWWKEYVRASGAELDNNPSRGNRDGGITTIWEKSLGAVLKGGSSPLRAVVDYAQRVEAPGLTYMDTPGYDPVSATGMVAGGANLLAFTTGRGSVFGSRPAPCLKIATTSRLYRHMVGDMDFDAGAAFTREEQIAAGIRLFERLVDLASGEPSKSELLGFGTEEIAPWRIGAVL</sequence>
<evidence type="ECO:0000256" key="1">
    <source>
        <dbReference type="ARBA" id="ARBA00010986"/>
    </source>
</evidence>
<protein>
    <submittedName>
        <fullName evidence="4">Altronate dehydratase</fullName>
    </submittedName>
</protein>
<dbReference type="GO" id="GO:0016829">
    <property type="term" value="F:lyase activity"/>
    <property type="evidence" value="ECO:0007669"/>
    <property type="project" value="UniProtKB-KW"/>
</dbReference>
<organism evidence="4 5">
    <name type="scientific">Actinacidiphila oryziradicis</name>
    <dbReference type="NCBI Taxonomy" id="2571141"/>
    <lineage>
        <taxon>Bacteria</taxon>
        <taxon>Bacillati</taxon>
        <taxon>Actinomycetota</taxon>
        <taxon>Actinomycetes</taxon>
        <taxon>Kitasatosporales</taxon>
        <taxon>Streptomycetaceae</taxon>
        <taxon>Actinacidiphila</taxon>
    </lineage>
</organism>
<dbReference type="Pfam" id="PF20629">
    <property type="entry name" value="GD_AH_C"/>
    <property type="match status" value="1"/>
</dbReference>
<dbReference type="InterPro" id="IPR044144">
    <property type="entry name" value="SAF_UxaA/GarD"/>
</dbReference>
<accession>A0A4U0SMM8</accession>
<evidence type="ECO:0000313" key="5">
    <source>
        <dbReference type="Proteomes" id="UP000305778"/>
    </source>
</evidence>
<evidence type="ECO:0000313" key="4">
    <source>
        <dbReference type="EMBL" id="TKA10956.1"/>
    </source>
</evidence>
<keyword evidence="5" id="KW-1185">Reference proteome</keyword>
<dbReference type="Gene3D" id="2.30.130.110">
    <property type="match status" value="1"/>
</dbReference>
<dbReference type="CDD" id="cd11613">
    <property type="entry name" value="SAF_AH_GD"/>
    <property type="match status" value="1"/>
</dbReference>
<dbReference type="SMART" id="SM00858">
    <property type="entry name" value="SAF"/>
    <property type="match status" value="1"/>
</dbReference>
<comment type="similarity">
    <text evidence="1">Belongs to the UxaA family.</text>
</comment>
<dbReference type="InterPro" id="IPR013974">
    <property type="entry name" value="SAF"/>
</dbReference>
<dbReference type="GO" id="GO:0019698">
    <property type="term" value="P:D-galacturonate catabolic process"/>
    <property type="evidence" value="ECO:0007669"/>
    <property type="project" value="TreeGrafter"/>
</dbReference>
<proteinExistence type="inferred from homology"/>
<dbReference type="InterPro" id="IPR052172">
    <property type="entry name" value="UxaA_altronate/galactarate_dh"/>
</dbReference>
<dbReference type="Proteomes" id="UP000305778">
    <property type="component" value="Unassembled WGS sequence"/>
</dbReference>
<dbReference type="PANTHER" id="PTHR30536:SF5">
    <property type="entry name" value="ALTRONATE DEHYDRATASE"/>
    <property type="match status" value="1"/>
</dbReference>
<dbReference type="PANTHER" id="PTHR30536">
    <property type="entry name" value="ALTRONATE/GALACTARATE DEHYDRATASE"/>
    <property type="match status" value="1"/>
</dbReference>
<dbReference type="EMBL" id="SUMC01000011">
    <property type="protein sequence ID" value="TKA10956.1"/>
    <property type="molecule type" value="Genomic_DNA"/>
</dbReference>
<gene>
    <name evidence="4" type="ORF">FCI23_15090</name>
</gene>
<reference evidence="4 5" key="1">
    <citation type="submission" date="2019-04" db="EMBL/GenBank/DDBJ databases">
        <title>Streptomyces oryziradicis sp. nov., a novel actinomycete isolated from rhizosphere soil of rice (Oryza sativa L.).</title>
        <authorList>
            <person name="Li C."/>
        </authorList>
    </citation>
    <scope>NUCLEOTIDE SEQUENCE [LARGE SCALE GENOMIC DNA]</scope>
    <source>
        <strain evidence="4 5">NEAU-C40</strain>
    </source>
</reference>
<dbReference type="InterPro" id="IPR007392">
    <property type="entry name" value="GD_AH_second"/>
</dbReference>
<dbReference type="Pfam" id="PF08666">
    <property type="entry name" value="SAF"/>
    <property type="match status" value="1"/>
</dbReference>
<dbReference type="AlphaFoldDB" id="A0A4U0SMM8"/>
<name>A0A4U0SMM8_9ACTN</name>
<evidence type="ECO:0000259" key="3">
    <source>
        <dbReference type="SMART" id="SM00858"/>
    </source>
</evidence>
<dbReference type="OrthoDB" id="9804574at2"/>
<dbReference type="InterPro" id="IPR048332">
    <property type="entry name" value="GD_AH_C"/>
</dbReference>
<feature type="domain" description="SAF" evidence="3">
    <location>
        <begin position="2"/>
        <end position="68"/>
    </location>
</feature>